<protein>
    <submittedName>
        <fullName evidence="2">ABC-three component system protein</fullName>
    </submittedName>
</protein>
<reference evidence="3" key="1">
    <citation type="journal article" date="2019" name="Int. J. Syst. Evol. Microbiol.">
        <title>The Global Catalogue of Microorganisms (GCM) 10K type strain sequencing project: providing services to taxonomists for standard genome sequencing and annotation.</title>
        <authorList>
            <consortium name="The Broad Institute Genomics Platform"/>
            <consortium name="The Broad Institute Genome Sequencing Center for Infectious Disease"/>
            <person name="Wu L."/>
            <person name="Ma J."/>
        </authorList>
    </citation>
    <scope>NUCLEOTIDE SEQUENCE [LARGE SCALE GENOMIC DNA]</scope>
    <source>
        <strain evidence="3">KCTC 52237</strain>
    </source>
</reference>
<comment type="caution">
    <text evidence="2">The sequence shown here is derived from an EMBL/GenBank/DDBJ whole genome shotgun (WGS) entry which is preliminary data.</text>
</comment>
<dbReference type="Pfam" id="PF20283">
    <property type="entry name" value="CTD7"/>
    <property type="match status" value="1"/>
</dbReference>
<feature type="domain" description="ABC-three component systems C-terminal" evidence="1">
    <location>
        <begin position="223"/>
        <end position="342"/>
    </location>
</feature>
<dbReference type="Proteomes" id="UP001595555">
    <property type="component" value="Unassembled WGS sequence"/>
</dbReference>
<gene>
    <name evidence="2" type="ORF">ACFODX_13395</name>
</gene>
<sequence length="348" mass="39968">MEVLDDVAEITGNGNVIVEQTKSGMAHNPVSDWAIDLWKTFSNWVDAVNSQSLDLEKTFFKLYVAQPYTGDFIAQISNAKTKEDVESILTYIWARFEKEKPKGCSEYLKNFFSAPIEVKIKIIINFTYECGNNELYSDLKSLMSPFVSASMIDNACQKAVGLVKVKTDELIAAGKPAVIPASEFLNDFRAYIRKHDRDNILSSFSLRPTELEISDALDEFPTFIKQLDLIECDSDEKIRAMSDFLRSSSEKTIWSERGLIYKDSFDELEENLISNWRNEKNRVEITQQELSDVNKGKLIYIGNVQKNYRLEEKDLPLFFSNGTLHSLADRLKLGWHPHFKRELQPNDE</sequence>
<keyword evidence="3" id="KW-1185">Reference proteome</keyword>
<accession>A0ABV7FG04</accession>
<evidence type="ECO:0000313" key="3">
    <source>
        <dbReference type="Proteomes" id="UP001595555"/>
    </source>
</evidence>
<dbReference type="EMBL" id="JBHRTF010000004">
    <property type="protein sequence ID" value="MFC3116561.1"/>
    <property type="molecule type" value="Genomic_DNA"/>
</dbReference>
<name>A0ABV7FG04_9GAMM</name>
<evidence type="ECO:0000259" key="1">
    <source>
        <dbReference type="Pfam" id="PF20283"/>
    </source>
</evidence>
<evidence type="ECO:0000313" key="2">
    <source>
        <dbReference type="EMBL" id="MFC3116561.1"/>
    </source>
</evidence>
<organism evidence="2 3">
    <name type="scientific">Cellvibrio fontiphilus</name>
    <dbReference type="NCBI Taxonomy" id="1815559"/>
    <lineage>
        <taxon>Bacteria</taxon>
        <taxon>Pseudomonadati</taxon>
        <taxon>Pseudomonadota</taxon>
        <taxon>Gammaproteobacteria</taxon>
        <taxon>Cellvibrionales</taxon>
        <taxon>Cellvibrionaceae</taxon>
        <taxon>Cellvibrio</taxon>
    </lineage>
</organism>
<dbReference type="InterPro" id="IPR046913">
    <property type="entry name" value="ABC-3C_CTD7"/>
</dbReference>
<proteinExistence type="predicted"/>